<dbReference type="RefSeq" id="WP_272008233.1">
    <property type="nucleotide sequence ID" value="NZ_JAQNDN010000024.1"/>
</dbReference>
<dbReference type="SUPFAM" id="SSF53300">
    <property type="entry name" value="vWA-like"/>
    <property type="match status" value="1"/>
</dbReference>
<dbReference type="CDD" id="cd00198">
    <property type="entry name" value="vWFA"/>
    <property type="match status" value="1"/>
</dbReference>
<keyword evidence="3" id="KW-1185">Reference proteome</keyword>
<name>A0ABT5BML4_9BACT</name>
<sequence length="312" mass="33501">MLVLDKSGSMLNMWDHDADPNTPTVRRWYSLYVAVNQALTDFNDELNFGMSLFPSKSALNNYNGEACLVNEDVEVPSAEFNKNAIIAALPDQNSLTIEGTTPTARGMTAALTYLKSLSPAIPRAVVLVTDGAANCSTSAVNNLQLFEAYDDNLAPLVNEAFVLDKISTWVIGIAIVNATTNLAMDGSPNGINPYEKLNELATLGGTAQVGNEKFYGVSNAIDLSSAFSNVLHAIDEQTQTCVVALDVSPIFPDKAVVKLGNVEVPRIVDCANEDGWRYVEPSPYMALELCGTACTELKLLGEADVEYGCDAD</sequence>
<evidence type="ECO:0000313" key="3">
    <source>
        <dbReference type="Proteomes" id="UP001217838"/>
    </source>
</evidence>
<feature type="domain" description="VWFA" evidence="1">
    <location>
        <begin position="1"/>
        <end position="230"/>
    </location>
</feature>
<proteinExistence type="predicted"/>
<dbReference type="Gene3D" id="3.40.50.410">
    <property type="entry name" value="von Willebrand factor, type A domain"/>
    <property type="match status" value="1"/>
</dbReference>
<dbReference type="PROSITE" id="PS50234">
    <property type="entry name" value="VWFA"/>
    <property type="match status" value="1"/>
</dbReference>
<protein>
    <submittedName>
        <fullName evidence="2">VWA domain-containing protein</fullName>
    </submittedName>
</protein>
<evidence type="ECO:0000313" key="2">
    <source>
        <dbReference type="EMBL" id="MDC0674196.1"/>
    </source>
</evidence>
<reference evidence="2 3" key="1">
    <citation type="submission" date="2022-11" db="EMBL/GenBank/DDBJ databases">
        <title>Minimal conservation of predation-associated metabolite biosynthetic gene clusters underscores biosynthetic potential of Myxococcota including descriptions for ten novel species: Archangium lansinium sp. nov., Myxococcus landrumus sp. nov., Nannocystis bai.</title>
        <authorList>
            <person name="Ahearne A."/>
            <person name="Stevens C."/>
            <person name="Dowd S."/>
        </authorList>
    </citation>
    <scope>NUCLEOTIDE SEQUENCE [LARGE SCALE GENOMIC DNA]</scope>
    <source>
        <strain evidence="2 3">NCELM</strain>
    </source>
</reference>
<organism evidence="2 3">
    <name type="scientific">Nannocystis radixulma</name>
    <dbReference type="NCBI Taxonomy" id="2995305"/>
    <lineage>
        <taxon>Bacteria</taxon>
        <taxon>Pseudomonadati</taxon>
        <taxon>Myxococcota</taxon>
        <taxon>Polyangia</taxon>
        <taxon>Nannocystales</taxon>
        <taxon>Nannocystaceae</taxon>
        <taxon>Nannocystis</taxon>
    </lineage>
</organism>
<evidence type="ECO:0000259" key="1">
    <source>
        <dbReference type="PROSITE" id="PS50234"/>
    </source>
</evidence>
<dbReference type="Proteomes" id="UP001217838">
    <property type="component" value="Unassembled WGS sequence"/>
</dbReference>
<comment type="caution">
    <text evidence="2">The sequence shown here is derived from an EMBL/GenBank/DDBJ whole genome shotgun (WGS) entry which is preliminary data.</text>
</comment>
<dbReference type="InterPro" id="IPR002035">
    <property type="entry name" value="VWF_A"/>
</dbReference>
<dbReference type="EMBL" id="JAQNDN010000024">
    <property type="protein sequence ID" value="MDC0674196.1"/>
    <property type="molecule type" value="Genomic_DNA"/>
</dbReference>
<gene>
    <name evidence="2" type="ORF">POL58_40995</name>
</gene>
<accession>A0ABT5BML4</accession>
<dbReference type="InterPro" id="IPR036465">
    <property type="entry name" value="vWFA_dom_sf"/>
</dbReference>